<feature type="non-terminal residue" evidence="3">
    <location>
        <position position="1"/>
    </location>
</feature>
<comment type="caution">
    <text evidence="3">The sequence shown here is derived from an EMBL/GenBank/DDBJ whole genome shotgun (WGS) entry which is preliminary data.</text>
</comment>
<feature type="non-terminal residue" evidence="3">
    <location>
        <position position="195"/>
    </location>
</feature>
<feature type="transmembrane region" description="Helical" evidence="1">
    <location>
        <begin position="127"/>
        <end position="147"/>
    </location>
</feature>
<dbReference type="EMBL" id="MSFK01000007">
    <property type="protein sequence ID" value="PWY93224.1"/>
    <property type="molecule type" value="Genomic_DNA"/>
</dbReference>
<dbReference type="AlphaFoldDB" id="A0A317X3L1"/>
<feature type="transmembrane region" description="Helical" evidence="1">
    <location>
        <begin position="95"/>
        <end position="115"/>
    </location>
</feature>
<keyword evidence="4" id="KW-1185">Reference proteome</keyword>
<proteinExistence type="predicted"/>
<evidence type="ECO:0000313" key="3">
    <source>
        <dbReference type="EMBL" id="PWY93224.1"/>
    </source>
</evidence>
<feature type="chain" id="PRO_5016237188" description="DUF1275 domain protein" evidence="2">
    <location>
        <begin position="30"/>
        <end position="195"/>
    </location>
</feature>
<evidence type="ECO:0000256" key="2">
    <source>
        <dbReference type="SAM" id="SignalP"/>
    </source>
</evidence>
<dbReference type="PANTHER" id="PTHR37488:SF2">
    <property type="entry name" value="DUF1275 DOMAIN-CONTAINING PROTEIN"/>
    <property type="match status" value="1"/>
</dbReference>
<keyword evidence="1" id="KW-0812">Transmembrane</keyword>
<organism evidence="3 4">
    <name type="scientific">Aspergillus sclerotioniger CBS 115572</name>
    <dbReference type="NCBI Taxonomy" id="1450535"/>
    <lineage>
        <taxon>Eukaryota</taxon>
        <taxon>Fungi</taxon>
        <taxon>Dikarya</taxon>
        <taxon>Ascomycota</taxon>
        <taxon>Pezizomycotina</taxon>
        <taxon>Eurotiomycetes</taxon>
        <taxon>Eurotiomycetidae</taxon>
        <taxon>Eurotiales</taxon>
        <taxon>Aspergillaceae</taxon>
        <taxon>Aspergillus</taxon>
        <taxon>Aspergillus subgen. Circumdati</taxon>
    </lineage>
</organism>
<dbReference type="InterPro" id="IPR010699">
    <property type="entry name" value="DUF1275"/>
</dbReference>
<feature type="transmembrane region" description="Helical" evidence="1">
    <location>
        <begin position="66"/>
        <end position="88"/>
    </location>
</feature>
<evidence type="ECO:0000313" key="4">
    <source>
        <dbReference type="Proteomes" id="UP000246702"/>
    </source>
</evidence>
<dbReference type="STRING" id="1450535.A0A317X3L1"/>
<feature type="signal peptide" evidence="2">
    <location>
        <begin position="1"/>
        <end position="29"/>
    </location>
</feature>
<dbReference type="PANTHER" id="PTHR37488">
    <property type="entry name" value="DUF1275 DOMAIN-CONTAINING PROTEIN"/>
    <property type="match status" value="1"/>
</dbReference>
<evidence type="ECO:0000256" key="1">
    <source>
        <dbReference type="SAM" id="Phobius"/>
    </source>
</evidence>
<dbReference type="OrthoDB" id="5223589at2759"/>
<gene>
    <name evidence="3" type="ORF">BO94DRAFT_423363</name>
</gene>
<evidence type="ECO:0008006" key="5">
    <source>
        <dbReference type="Google" id="ProtNLM"/>
    </source>
</evidence>
<keyword evidence="2" id="KW-0732">Signal</keyword>
<dbReference type="Pfam" id="PF06912">
    <property type="entry name" value="DUF1275"/>
    <property type="match status" value="1"/>
</dbReference>
<reference evidence="3 4" key="1">
    <citation type="submission" date="2016-12" db="EMBL/GenBank/DDBJ databases">
        <title>The genomes of Aspergillus section Nigri reveals drivers in fungal speciation.</title>
        <authorList>
            <consortium name="DOE Joint Genome Institute"/>
            <person name="Vesth T.C."/>
            <person name="Nybo J."/>
            <person name="Theobald S."/>
            <person name="Brandl J."/>
            <person name="Frisvad J.C."/>
            <person name="Nielsen K.F."/>
            <person name="Lyhne E.K."/>
            <person name="Kogle M.E."/>
            <person name="Kuo A."/>
            <person name="Riley R."/>
            <person name="Clum A."/>
            <person name="Nolan M."/>
            <person name="Lipzen A."/>
            <person name="Salamov A."/>
            <person name="Henrissat B."/>
            <person name="Wiebenga A."/>
            <person name="De Vries R.P."/>
            <person name="Grigoriev I.V."/>
            <person name="Mortensen U.H."/>
            <person name="Andersen M.R."/>
            <person name="Baker S.E."/>
        </authorList>
    </citation>
    <scope>NUCLEOTIDE SEQUENCE [LARGE SCALE GENOMIC DNA]</scope>
    <source>
        <strain evidence="3 4">CBS 115572</strain>
    </source>
</reference>
<name>A0A317X3L1_9EURO</name>
<dbReference type="Proteomes" id="UP000246702">
    <property type="component" value="Unassembled WGS sequence"/>
</dbReference>
<accession>A0A317X3L1</accession>
<keyword evidence="1" id="KW-1133">Transmembrane helix</keyword>
<keyword evidence="1" id="KW-0472">Membrane</keyword>
<dbReference type="RefSeq" id="XP_025469985.1">
    <property type="nucleotide sequence ID" value="XM_025607425.1"/>
</dbReference>
<dbReference type="GeneID" id="37109568"/>
<protein>
    <recommendedName>
        <fullName evidence="5">DUF1275 domain protein</fullName>
    </recommendedName>
</protein>
<sequence>SYATSPITPNLYAELQLLLLTFSIGIQDATTFPDYQCFTSNQTGNTIMLIVVGITSSPDLAIASNIGTSLALFLTGAFLTGQLGVHIFGPRTRAWLFAINLLQTSMVFAAAVLQLEDNPSSTQPPNPNITLAVIALLAFSAGSQVVMSRALRITEISTAMATAAWVDLLVDGRIWNRENRARNRRVGFLGCLVAG</sequence>